<sequence>MDRKCYNERYSTRNIYWECQRHTMKDNFSTMDIKSTTPKKETKYLYHKKEKFKFPKPTVYIKLHWNMNNRNWISSFGRQEYVPRTEALEKSRS</sequence>
<organism evidence="1 2">
    <name type="scientific">Synchytrium endobioticum</name>
    <dbReference type="NCBI Taxonomy" id="286115"/>
    <lineage>
        <taxon>Eukaryota</taxon>
        <taxon>Fungi</taxon>
        <taxon>Fungi incertae sedis</taxon>
        <taxon>Chytridiomycota</taxon>
        <taxon>Chytridiomycota incertae sedis</taxon>
        <taxon>Chytridiomycetes</taxon>
        <taxon>Synchytriales</taxon>
        <taxon>Synchytriaceae</taxon>
        <taxon>Synchytrium</taxon>
    </lineage>
</organism>
<comment type="caution">
    <text evidence="1">The sequence shown here is derived from an EMBL/GenBank/DDBJ whole genome shotgun (WGS) entry which is preliminary data.</text>
</comment>
<dbReference type="AlphaFoldDB" id="A0A507D5A8"/>
<dbReference type="Proteomes" id="UP000317494">
    <property type="component" value="Unassembled WGS sequence"/>
</dbReference>
<name>A0A507D5A8_9FUNG</name>
<dbReference type="VEuPathDB" id="FungiDB:SeMB42_g03569"/>
<evidence type="ECO:0000313" key="2">
    <source>
        <dbReference type="Proteomes" id="UP000317494"/>
    </source>
</evidence>
<gene>
    <name evidence="1" type="ORF">SeMB42_g03569</name>
</gene>
<protein>
    <submittedName>
        <fullName evidence="1">Uncharacterized protein</fullName>
    </submittedName>
</protein>
<accession>A0A507D5A8</accession>
<dbReference type="EMBL" id="QEAN01000128">
    <property type="protein sequence ID" value="TPX46749.1"/>
    <property type="molecule type" value="Genomic_DNA"/>
</dbReference>
<reference evidence="1 2" key="1">
    <citation type="journal article" date="2019" name="Sci. Rep.">
        <title>Comparative genomics of chytrid fungi reveal insights into the obligate biotrophic and pathogenic lifestyle of Synchytrium endobioticum.</title>
        <authorList>
            <person name="van de Vossenberg B.T.L.H."/>
            <person name="Warris S."/>
            <person name="Nguyen H.D.T."/>
            <person name="van Gent-Pelzer M.P.E."/>
            <person name="Joly D.L."/>
            <person name="van de Geest H.C."/>
            <person name="Bonants P.J.M."/>
            <person name="Smith D.S."/>
            <person name="Levesque C.A."/>
            <person name="van der Lee T.A.J."/>
        </authorList>
    </citation>
    <scope>NUCLEOTIDE SEQUENCE [LARGE SCALE GENOMIC DNA]</scope>
    <source>
        <strain evidence="1 2">MB42</strain>
    </source>
</reference>
<keyword evidence="2" id="KW-1185">Reference proteome</keyword>
<evidence type="ECO:0000313" key="1">
    <source>
        <dbReference type="EMBL" id="TPX46749.1"/>
    </source>
</evidence>
<proteinExistence type="predicted"/>